<evidence type="ECO:0000313" key="3">
    <source>
        <dbReference type="EMBL" id="GEZ61320.1"/>
    </source>
</evidence>
<keyword evidence="1" id="KW-0175">Coiled coil</keyword>
<reference evidence="3" key="1">
    <citation type="journal article" date="2019" name="Sci. Rep.">
        <title>Draft genome of Tanacetum cinerariifolium, the natural source of mosquito coil.</title>
        <authorList>
            <person name="Yamashiro T."/>
            <person name="Shiraishi A."/>
            <person name="Satake H."/>
            <person name="Nakayama K."/>
        </authorList>
    </citation>
    <scope>NUCLEOTIDE SEQUENCE</scope>
</reference>
<accession>A0A699IFI6</accession>
<protein>
    <submittedName>
        <fullName evidence="3">Retrotransposon Orf1</fullName>
    </submittedName>
</protein>
<comment type="caution">
    <text evidence="3">The sequence shown here is derived from an EMBL/GenBank/DDBJ whole genome shotgun (WGS) entry which is preliminary data.</text>
</comment>
<name>A0A699IFI6_TANCI</name>
<proteinExistence type="predicted"/>
<feature type="non-terminal residue" evidence="3">
    <location>
        <position position="392"/>
    </location>
</feature>
<feature type="coiled-coil region" evidence="1">
    <location>
        <begin position="310"/>
        <end position="337"/>
    </location>
</feature>
<dbReference type="EMBL" id="BKCJ010300597">
    <property type="protein sequence ID" value="GEZ61320.1"/>
    <property type="molecule type" value="Genomic_DNA"/>
</dbReference>
<evidence type="ECO:0000256" key="1">
    <source>
        <dbReference type="SAM" id="Coils"/>
    </source>
</evidence>
<dbReference type="AlphaFoldDB" id="A0A699IFI6"/>
<evidence type="ECO:0000256" key="2">
    <source>
        <dbReference type="SAM" id="MobiDB-lite"/>
    </source>
</evidence>
<feature type="non-terminal residue" evidence="3">
    <location>
        <position position="1"/>
    </location>
</feature>
<gene>
    <name evidence="3" type="ORF">Tci_533293</name>
</gene>
<sequence>ESDSKDENVFEPNEVKKIVKPSLEKIEFVNARNATVKNESKAKKPRKFSQSPRGNKRNWNGLMNQKLGDGFEFKKKACFVCGSINHLIKDYDFYENKMVLNDKGKITGPKEKPTESKEFEQIINFLNVSYVKYALMVNHTVYTSCIEQFWATAKHLDGRVKFLMYPRFVQLFLDNQVEGMDRHNAIFVISSHKEGVCKHKEGRKGFLWEAAVLTKSRQVPVNAAKQSSCRAAASISAAKRVNTAASRPNVNNALPTTYSYFKTYSPKPTESKEFEQIIDFLNVSYVKYALMVNHTVYTSCIEQFWATAKVLDLEEAKTNQAKEIASLKKRVKKLEQKKKSRTSGLKRLRKVRTACRIESSTEASLGDQEDASKQGRMIDNINQDVEITFVDE</sequence>
<feature type="compositionally biased region" description="Polar residues" evidence="2">
    <location>
        <begin position="48"/>
        <end position="60"/>
    </location>
</feature>
<feature type="region of interest" description="Disordered" evidence="2">
    <location>
        <begin position="34"/>
        <end position="60"/>
    </location>
</feature>
<organism evidence="3">
    <name type="scientific">Tanacetum cinerariifolium</name>
    <name type="common">Dalmatian daisy</name>
    <name type="synonym">Chrysanthemum cinerariifolium</name>
    <dbReference type="NCBI Taxonomy" id="118510"/>
    <lineage>
        <taxon>Eukaryota</taxon>
        <taxon>Viridiplantae</taxon>
        <taxon>Streptophyta</taxon>
        <taxon>Embryophyta</taxon>
        <taxon>Tracheophyta</taxon>
        <taxon>Spermatophyta</taxon>
        <taxon>Magnoliopsida</taxon>
        <taxon>eudicotyledons</taxon>
        <taxon>Gunneridae</taxon>
        <taxon>Pentapetalae</taxon>
        <taxon>asterids</taxon>
        <taxon>campanulids</taxon>
        <taxon>Asterales</taxon>
        <taxon>Asteraceae</taxon>
        <taxon>Asteroideae</taxon>
        <taxon>Anthemideae</taxon>
        <taxon>Anthemidinae</taxon>
        <taxon>Tanacetum</taxon>
    </lineage>
</organism>